<dbReference type="OrthoDB" id="19657at2759"/>
<evidence type="ECO:0000259" key="1">
    <source>
        <dbReference type="Pfam" id="PF00561"/>
    </source>
</evidence>
<keyword evidence="3" id="KW-1185">Reference proteome</keyword>
<dbReference type="GO" id="GO:0072330">
    <property type="term" value="P:monocarboxylic acid biosynthetic process"/>
    <property type="evidence" value="ECO:0007669"/>
    <property type="project" value="UniProtKB-ARBA"/>
</dbReference>
<dbReference type="Proteomes" id="UP001150941">
    <property type="component" value="Unassembled WGS sequence"/>
</dbReference>
<evidence type="ECO:0000313" key="2">
    <source>
        <dbReference type="EMBL" id="KAJ5220559.1"/>
    </source>
</evidence>
<reference evidence="2" key="2">
    <citation type="journal article" date="2023" name="IMA Fungus">
        <title>Comparative genomic study of the Penicillium genus elucidates a diverse pangenome and 15 lateral gene transfer events.</title>
        <authorList>
            <person name="Petersen C."/>
            <person name="Sorensen T."/>
            <person name="Nielsen M.R."/>
            <person name="Sondergaard T.E."/>
            <person name="Sorensen J.L."/>
            <person name="Fitzpatrick D.A."/>
            <person name="Frisvad J.C."/>
            <person name="Nielsen K.L."/>
        </authorList>
    </citation>
    <scope>NUCLEOTIDE SEQUENCE</scope>
    <source>
        <strain evidence="2">IBT 19713</strain>
    </source>
</reference>
<sequence>MTEPIRTLTVPHLGGIEVGFRMSSEVNRDKPTLVMFNPFTTTADYYLPEFKSKKLTESLNLLAIEPLGHGKTTALKTENFTYWDSAIMSLQLLEALEIDRFFALGTSQGGWIAARMTLLAPDKVNIFHRKSTLLAVNFSPQAKGMIILGTSMDSESPKSRELGCWNGAEACSGLTTLAENLQPVDDFEPGQDYCDFLMEVGFGKAIDEETRDFWSRKIKATYRGNEGKKKICMAAVNLAGRDGLHERLPYITCPVLWMQGSSDVVYSVAQAQEDIKRFKNSTSTKLVVCEGGVHFLGRTHGQELQEQLLEFIKL</sequence>
<dbReference type="Gene3D" id="3.40.50.1820">
    <property type="entry name" value="alpha/beta hydrolase"/>
    <property type="match status" value="1"/>
</dbReference>
<evidence type="ECO:0000313" key="3">
    <source>
        <dbReference type="Proteomes" id="UP001150941"/>
    </source>
</evidence>
<dbReference type="SUPFAM" id="SSF53474">
    <property type="entry name" value="alpha/beta-Hydrolases"/>
    <property type="match status" value="1"/>
</dbReference>
<comment type="caution">
    <text evidence="2">The sequence shown here is derived from an EMBL/GenBank/DDBJ whole genome shotgun (WGS) entry which is preliminary data.</text>
</comment>
<dbReference type="GeneID" id="83206362"/>
<dbReference type="RefSeq" id="XP_058327389.1">
    <property type="nucleotide sequence ID" value="XM_058479059.1"/>
</dbReference>
<dbReference type="GO" id="GO:0047372">
    <property type="term" value="F:monoacylglycerol lipase activity"/>
    <property type="evidence" value="ECO:0007669"/>
    <property type="project" value="TreeGrafter"/>
</dbReference>
<dbReference type="GO" id="GO:0017000">
    <property type="term" value="P:antibiotic biosynthetic process"/>
    <property type="evidence" value="ECO:0007669"/>
    <property type="project" value="UniProtKB-ARBA"/>
</dbReference>
<accession>A0A9W9NIG4</accession>
<dbReference type="PANTHER" id="PTHR43798:SF33">
    <property type="entry name" value="HYDROLASE, PUTATIVE (AFU_ORTHOLOGUE AFUA_2G14860)-RELATED"/>
    <property type="match status" value="1"/>
</dbReference>
<gene>
    <name evidence="2" type="ORF">N7468_009763</name>
</gene>
<protein>
    <submittedName>
        <fullName evidence="2">Alpha/Beta hydrolase protein</fullName>
    </submittedName>
</protein>
<dbReference type="GO" id="GO:0046464">
    <property type="term" value="P:acylglycerol catabolic process"/>
    <property type="evidence" value="ECO:0007669"/>
    <property type="project" value="TreeGrafter"/>
</dbReference>
<dbReference type="InterPro" id="IPR050266">
    <property type="entry name" value="AB_hydrolase_sf"/>
</dbReference>
<dbReference type="InterPro" id="IPR000073">
    <property type="entry name" value="AB_hydrolase_1"/>
</dbReference>
<dbReference type="AlphaFoldDB" id="A0A9W9NIG4"/>
<organism evidence="2 3">
    <name type="scientific">Penicillium chermesinum</name>
    <dbReference type="NCBI Taxonomy" id="63820"/>
    <lineage>
        <taxon>Eukaryota</taxon>
        <taxon>Fungi</taxon>
        <taxon>Dikarya</taxon>
        <taxon>Ascomycota</taxon>
        <taxon>Pezizomycotina</taxon>
        <taxon>Eurotiomycetes</taxon>
        <taxon>Eurotiomycetidae</taxon>
        <taxon>Eurotiales</taxon>
        <taxon>Aspergillaceae</taxon>
        <taxon>Penicillium</taxon>
    </lineage>
</organism>
<feature type="domain" description="AB hydrolase-1" evidence="1">
    <location>
        <begin position="58"/>
        <end position="125"/>
    </location>
</feature>
<dbReference type="GO" id="GO:0016020">
    <property type="term" value="C:membrane"/>
    <property type="evidence" value="ECO:0007669"/>
    <property type="project" value="TreeGrafter"/>
</dbReference>
<dbReference type="EMBL" id="JAPQKS010000007">
    <property type="protein sequence ID" value="KAJ5220559.1"/>
    <property type="molecule type" value="Genomic_DNA"/>
</dbReference>
<proteinExistence type="predicted"/>
<dbReference type="Pfam" id="PF00561">
    <property type="entry name" value="Abhydrolase_1"/>
    <property type="match status" value="1"/>
</dbReference>
<keyword evidence="2" id="KW-0378">Hydrolase</keyword>
<dbReference type="PANTHER" id="PTHR43798">
    <property type="entry name" value="MONOACYLGLYCEROL LIPASE"/>
    <property type="match status" value="1"/>
</dbReference>
<reference evidence="2" key="1">
    <citation type="submission" date="2022-11" db="EMBL/GenBank/DDBJ databases">
        <authorList>
            <person name="Petersen C."/>
        </authorList>
    </citation>
    <scope>NUCLEOTIDE SEQUENCE</scope>
    <source>
        <strain evidence="2">IBT 19713</strain>
    </source>
</reference>
<name>A0A9W9NIG4_9EURO</name>
<dbReference type="InterPro" id="IPR029058">
    <property type="entry name" value="AB_hydrolase_fold"/>
</dbReference>